<evidence type="ECO:0000313" key="2">
    <source>
        <dbReference type="EMBL" id="NEN78904.1"/>
    </source>
</evidence>
<dbReference type="Proteomes" id="UP000468687">
    <property type="component" value="Unassembled WGS sequence"/>
</dbReference>
<reference evidence="2 3" key="1">
    <citation type="journal article" date="2014" name="Int. J. Syst. Evol. Microbiol.">
        <title>Nocardioides zeae sp. nov., isolated from the stem of Zea mays.</title>
        <authorList>
            <person name="Glaeser S.P."/>
            <person name="McInroy J.A."/>
            <person name="Busse H.J."/>
            <person name="Kampfer P."/>
        </authorList>
    </citation>
    <scope>NUCLEOTIDE SEQUENCE [LARGE SCALE GENOMIC DNA]</scope>
    <source>
        <strain evidence="2 3">JCM 30728</strain>
    </source>
</reference>
<feature type="compositionally biased region" description="Low complexity" evidence="1">
    <location>
        <begin position="177"/>
        <end position="195"/>
    </location>
</feature>
<protein>
    <submittedName>
        <fullName evidence="2">Acyltransferase</fullName>
    </submittedName>
</protein>
<keyword evidence="2" id="KW-0012">Acyltransferase</keyword>
<dbReference type="AlphaFoldDB" id="A0A6P0HKX8"/>
<organism evidence="2 3">
    <name type="scientific">Nocardioides zeae</name>
    <dbReference type="NCBI Taxonomy" id="1457234"/>
    <lineage>
        <taxon>Bacteria</taxon>
        <taxon>Bacillati</taxon>
        <taxon>Actinomycetota</taxon>
        <taxon>Actinomycetes</taxon>
        <taxon>Propionibacteriales</taxon>
        <taxon>Nocardioidaceae</taxon>
        <taxon>Nocardioides</taxon>
    </lineage>
</organism>
<dbReference type="InterPro" id="IPR051159">
    <property type="entry name" value="Hexapeptide_acetyltransf"/>
</dbReference>
<keyword evidence="2" id="KW-0808">Transferase</keyword>
<dbReference type="RefSeq" id="WP_163772451.1">
    <property type="nucleotide sequence ID" value="NZ_JAAGXA010000007.1"/>
</dbReference>
<comment type="caution">
    <text evidence="2">The sequence shown here is derived from an EMBL/GenBank/DDBJ whole genome shotgun (WGS) entry which is preliminary data.</text>
</comment>
<dbReference type="PANTHER" id="PTHR23416:SF78">
    <property type="entry name" value="LIPOPOLYSACCHARIDE BIOSYNTHESIS O-ACETYL TRANSFERASE WBBJ-RELATED"/>
    <property type="match status" value="1"/>
</dbReference>
<dbReference type="PANTHER" id="PTHR23416">
    <property type="entry name" value="SIALIC ACID SYNTHASE-RELATED"/>
    <property type="match status" value="1"/>
</dbReference>
<dbReference type="Pfam" id="PF00132">
    <property type="entry name" value="Hexapep"/>
    <property type="match status" value="1"/>
</dbReference>
<proteinExistence type="predicted"/>
<keyword evidence="3" id="KW-1185">Reference proteome</keyword>
<dbReference type="InterPro" id="IPR011004">
    <property type="entry name" value="Trimer_LpxA-like_sf"/>
</dbReference>
<evidence type="ECO:0000256" key="1">
    <source>
        <dbReference type="SAM" id="MobiDB-lite"/>
    </source>
</evidence>
<dbReference type="EMBL" id="JAAGXA010000007">
    <property type="protein sequence ID" value="NEN78904.1"/>
    <property type="molecule type" value="Genomic_DNA"/>
</dbReference>
<accession>A0A6P0HKX8</accession>
<dbReference type="InterPro" id="IPR001451">
    <property type="entry name" value="Hexapep"/>
</dbReference>
<name>A0A6P0HKX8_9ACTN</name>
<feature type="region of interest" description="Disordered" evidence="1">
    <location>
        <begin position="168"/>
        <end position="195"/>
    </location>
</feature>
<gene>
    <name evidence="2" type="ORF">G3T38_11515</name>
</gene>
<sequence>MTRPGFLGRAVGALRLDLAIALRHVLLDLLAGSALVPRPLRWAVYRAAGLDVRTANVFSGVRITGRGLRIGRRTFVNHDCYLDVARGRVEIGEDCHLGPGVMVLTATHGRDEGGRAAKVADYLTTRIEDEVWLGARVTVLPGAVVERGAVVAAGAVVRGRLASGGTYAGVPARPVDGPTSSSAPAAASTGGTVRS</sequence>
<dbReference type="SUPFAM" id="SSF51161">
    <property type="entry name" value="Trimeric LpxA-like enzymes"/>
    <property type="match status" value="1"/>
</dbReference>
<dbReference type="GO" id="GO:0016746">
    <property type="term" value="F:acyltransferase activity"/>
    <property type="evidence" value="ECO:0007669"/>
    <property type="project" value="UniProtKB-KW"/>
</dbReference>
<evidence type="ECO:0000313" key="3">
    <source>
        <dbReference type="Proteomes" id="UP000468687"/>
    </source>
</evidence>
<dbReference type="Gene3D" id="2.160.10.10">
    <property type="entry name" value="Hexapeptide repeat proteins"/>
    <property type="match status" value="1"/>
</dbReference>